<evidence type="ECO:0000313" key="3">
    <source>
        <dbReference type="Proteomes" id="UP000679691"/>
    </source>
</evidence>
<comment type="caution">
    <text evidence="2">The sequence shown here is derived from an EMBL/GenBank/DDBJ whole genome shotgun (WGS) entry which is preliminary data.</text>
</comment>
<reference evidence="2" key="1">
    <citation type="submission" date="2021-03" db="EMBL/GenBank/DDBJ databases">
        <authorList>
            <person name="Lu T."/>
            <person name="Wang Q."/>
            <person name="Han X."/>
        </authorList>
    </citation>
    <scope>NUCLEOTIDE SEQUENCE</scope>
    <source>
        <strain evidence="2">WQ 2009</strain>
    </source>
</reference>
<feature type="domain" description="DUF4397" evidence="1">
    <location>
        <begin position="38"/>
        <end position="160"/>
    </location>
</feature>
<dbReference type="InterPro" id="IPR025510">
    <property type="entry name" value="DUF4397"/>
</dbReference>
<gene>
    <name evidence="2" type="ORF">J5U18_02920</name>
</gene>
<proteinExistence type="predicted"/>
<dbReference type="PROSITE" id="PS51257">
    <property type="entry name" value="PROKAR_LIPOPROTEIN"/>
    <property type="match status" value="1"/>
</dbReference>
<dbReference type="RefSeq" id="WP_353546011.1">
    <property type="nucleotide sequence ID" value="NZ_JAGKSB010000003.1"/>
</dbReference>
<dbReference type="Pfam" id="PF14344">
    <property type="entry name" value="DUF4397"/>
    <property type="match status" value="1"/>
</dbReference>
<dbReference type="EMBL" id="JAGKSB010000003">
    <property type="protein sequence ID" value="MBP3942525.1"/>
    <property type="molecule type" value="Genomic_DNA"/>
</dbReference>
<dbReference type="Proteomes" id="UP000679691">
    <property type="component" value="Unassembled WGS sequence"/>
</dbReference>
<keyword evidence="3" id="KW-1185">Reference proteome</keyword>
<evidence type="ECO:0000259" key="1">
    <source>
        <dbReference type="Pfam" id="PF14344"/>
    </source>
</evidence>
<name>A0A8T4H8C7_9SPHI</name>
<dbReference type="AlphaFoldDB" id="A0A8T4H8C7"/>
<sequence length="237" mass="26866">MKTFIKNNTPFIVLVFSTLFLFSSCKLDDNYTYTEVSGVAAVNAIPGTKKVSIALDQNRLNSNWNEHFNYTDFLYYRKAYPGTRQVSVYASNSIANDGGRQWLKQQVTLNPGLFYSLFVVGKDSTDAEILLTEDNFSTKNNRVAQVRFMNLSPDEEAISFTVSKLDSLNFINKKFKAYQPFKEYATGEVYKITLSSGTLKKEFDFKPVSGKVYTIWAKGLKDATDEANSFGYQITAY</sequence>
<accession>A0A8T4H8C7</accession>
<protein>
    <submittedName>
        <fullName evidence="2">DUF4397 domain-containing protein</fullName>
    </submittedName>
</protein>
<evidence type="ECO:0000313" key="2">
    <source>
        <dbReference type="EMBL" id="MBP3942525.1"/>
    </source>
</evidence>
<organism evidence="2 3">
    <name type="scientific">Rhinopithecimicrobium faecis</name>
    <dbReference type="NCBI Taxonomy" id="2820698"/>
    <lineage>
        <taxon>Bacteria</taxon>
        <taxon>Pseudomonadati</taxon>
        <taxon>Bacteroidota</taxon>
        <taxon>Sphingobacteriia</taxon>
        <taxon>Sphingobacteriales</taxon>
        <taxon>Sphingobacteriaceae</taxon>
        <taxon>Rhinopithecimicrobium</taxon>
    </lineage>
</organism>